<evidence type="ECO:0000256" key="4">
    <source>
        <dbReference type="ARBA" id="ARBA00022840"/>
    </source>
</evidence>
<feature type="domain" description="Maltokinase N-terminal cap" evidence="5">
    <location>
        <begin position="20"/>
        <end position="99"/>
    </location>
</feature>
<keyword evidence="1" id="KW-0808">Transferase</keyword>
<evidence type="ECO:0000259" key="5">
    <source>
        <dbReference type="Pfam" id="PF18085"/>
    </source>
</evidence>
<keyword evidence="3" id="KW-0418">Kinase</keyword>
<dbReference type="RefSeq" id="WP_052504921.1">
    <property type="nucleotide sequence ID" value="NZ_LXEY01000021.1"/>
</dbReference>
<dbReference type="OrthoDB" id="3787729at2"/>
<evidence type="ECO:0000313" key="6">
    <source>
        <dbReference type="EMBL" id="OAV59751.1"/>
    </source>
</evidence>
<reference evidence="6 7" key="1">
    <citation type="submission" date="2016-04" db="EMBL/GenBank/DDBJ databases">
        <title>First whole genome shotgun sequence of the bacterium Enteractinococcus sp. strain UASWS1574.</title>
        <authorList>
            <person name="Crovadore J."/>
            <person name="Chablais R."/>
            <person name="Lefort F."/>
        </authorList>
    </citation>
    <scope>NUCLEOTIDE SEQUENCE [LARGE SCALE GENOMIC DNA]</scope>
    <source>
        <strain evidence="6 7">UASWS1574</strain>
    </source>
</reference>
<evidence type="ECO:0000256" key="1">
    <source>
        <dbReference type="ARBA" id="ARBA00022679"/>
    </source>
</evidence>
<organism evidence="6 7">
    <name type="scientific">Enteractinococcus helveticum</name>
    <dbReference type="NCBI Taxonomy" id="1837282"/>
    <lineage>
        <taxon>Bacteria</taxon>
        <taxon>Bacillati</taxon>
        <taxon>Actinomycetota</taxon>
        <taxon>Actinomycetes</taxon>
        <taxon>Micrococcales</taxon>
        <taxon>Micrococcaceae</taxon>
    </lineage>
</organism>
<name>A0A1B7LX33_9MICC</name>
<proteinExistence type="predicted"/>
<keyword evidence="2" id="KW-0547">Nucleotide-binding</keyword>
<dbReference type="GO" id="GO:0016301">
    <property type="term" value="F:kinase activity"/>
    <property type="evidence" value="ECO:0007669"/>
    <property type="project" value="UniProtKB-KW"/>
</dbReference>
<accession>A0A1B7LX33</accession>
<comment type="caution">
    <text evidence="6">The sequence shown here is derived from an EMBL/GenBank/DDBJ whole genome shotgun (WGS) entry which is preliminary data.</text>
</comment>
<sequence length="200" mass="22486">MATIYTAELTPSKKEFVTAWLDKQFWGGSGEPELIGTYRFDDTSGEVGFEGFVVKRDDRILHLPITYRAAPLDGADDYLITRMQHSVLGERWAYDAMADPVGIHMLNQALAGEIQQAEYHFYNEDGQYLGSEDSDISIYIRGELPDEWGTVSVHHVLDTLDEDGGELRRLVGRWEDASATLFELTPTPKPQTDSVPVITE</sequence>
<evidence type="ECO:0000313" key="7">
    <source>
        <dbReference type="Proteomes" id="UP000078292"/>
    </source>
</evidence>
<dbReference type="EMBL" id="LXEY01000021">
    <property type="protein sequence ID" value="OAV59751.1"/>
    <property type="molecule type" value="Genomic_DNA"/>
</dbReference>
<keyword evidence="4" id="KW-0067">ATP-binding</keyword>
<dbReference type="AlphaFoldDB" id="A0A1B7LX33"/>
<dbReference type="InterPro" id="IPR040999">
    <property type="entry name" value="Mak_N_cap"/>
</dbReference>
<dbReference type="GO" id="GO:0005524">
    <property type="term" value="F:ATP binding"/>
    <property type="evidence" value="ECO:0007669"/>
    <property type="project" value="UniProtKB-KW"/>
</dbReference>
<gene>
    <name evidence="6" type="ORF">A6F49_13290</name>
</gene>
<evidence type="ECO:0000256" key="2">
    <source>
        <dbReference type="ARBA" id="ARBA00022741"/>
    </source>
</evidence>
<dbReference type="Proteomes" id="UP000078292">
    <property type="component" value="Unassembled WGS sequence"/>
</dbReference>
<dbReference type="Pfam" id="PF18085">
    <property type="entry name" value="Mak_N_cap"/>
    <property type="match status" value="1"/>
</dbReference>
<protein>
    <recommendedName>
        <fullName evidence="5">Maltokinase N-terminal cap domain-containing protein</fullName>
    </recommendedName>
</protein>
<dbReference type="STRING" id="1837282.A6F49_13290"/>
<keyword evidence="7" id="KW-1185">Reference proteome</keyword>
<evidence type="ECO:0000256" key="3">
    <source>
        <dbReference type="ARBA" id="ARBA00022777"/>
    </source>
</evidence>